<dbReference type="InterPro" id="IPR004995">
    <property type="entry name" value="Spore_Ger"/>
</dbReference>
<evidence type="ECO:0000256" key="3">
    <source>
        <dbReference type="SAM" id="MobiDB-lite"/>
    </source>
</evidence>
<evidence type="ECO:0000256" key="4">
    <source>
        <dbReference type="SAM" id="Phobius"/>
    </source>
</evidence>
<proteinExistence type="inferred from homology"/>
<dbReference type="GO" id="GO:0009847">
    <property type="term" value="P:spore germination"/>
    <property type="evidence" value="ECO:0007669"/>
    <property type="project" value="InterPro"/>
</dbReference>
<dbReference type="InterPro" id="IPR050768">
    <property type="entry name" value="UPF0353/GerABKA_families"/>
</dbReference>
<evidence type="ECO:0000313" key="5">
    <source>
        <dbReference type="EMBL" id="GGI99759.1"/>
    </source>
</evidence>
<comment type="caution">
    <text evidence="5">The sequence shown here is derived from an EMBL/GenBank/DDBJ whole genome shotgun (WGS) entry which is preliminary data.</text>
</comment>
<keyword evidence="4" id="KW-1133">Transmembrane helix</keyword>
<name>A0A917K6I4_9BACL</name>
<sequence length="548" mass="61292">MNKTTRLRPLTRRQDPASASRSPEDDPGKTPQQHASQAQAPSGQGQEAERGAWEERPLAPRLSENEAALRELFCDCSDVVFRKVRVPDTEWLIVYIDGLVKTDDLHMHALYPLLFEDPEHPDVVRSLDTVLQMGLSVSQVLEVHTLGEAVERILSAHAVLLMDGQTKGLALNIVNTNRRQVAEPLSETVIRGPREGFTEVLRTNTALLRQRIRTPNLKMVPFTIGTQTRTQVVLAYIEGLADKKVIAEVTQRLKNIRLDAVLESGYLEELLRDSPRSPFPQMQYSERPDTVAAQLLEGRFAVFTDGTPFVLTGPITFWQMLQSSEDYYEQFWMSNAIRWLRFGFFLIALLLPAFYIATITYHQDMIPTSLVLTVAAARETIPFPALIEALIMEISFEALREASIRLPRTVGQAVSILGALVIGQAAVQAGIVSAPMVIVVALTGIASFTIPKFNAAITIRMLRFPLMLLAAVLGLFGIVLGVFWIAVHLCSLRSFGVPYLAGVAPYRPGELKDILVRAPWWHMDARPWSYAKANRRRMPDGLRPSPRR</sequence>
<dbReference type="Proteomes" id="UP000637695">
    <property type="component" value="Unassembled WGS sequence"/>
</dbReference>
<reference evidence="5" key="1">
    <citation type="journal article" date="2014" name="Int. J. Syst. Evol. Microbiol.">
        <title>Complete genome sequence of Corynebacterium casei LMG S-19264T (=DSM 44701T), isolated from a smear-ripened cheese.</title>
        <authorList>
            <consortium name="US DOE Joint Genome Institute (JGI-PGF)"/>
            <person name="Walter F."/>
            <person name="Albersmeier A."/>
            <person name="Kalinowski J."/>
            <person name="Ruckert C."/>
        </authorList>
    </citation>
    <scope>NUCLEOTIDE SEQUENCE</scope>
    <source>
        <strain evidence="5">JCM 18487</strain>
    </source>
</reference>
<feature type="compositionally biased region" description="Low complexity" evidence="3">
    <location>
        <begin position="31"/>
        <end position="46"/>
    </location>
</feature>
<evidence type="ECO:0000256" key="1">
    <source>
        <dbReference type="ARBA" id="ARBA00005278"/>
    </source>
</evidence>
<feature type="compositionally biased region" description="Basic residues" evidence="3">
    <location>
        <begin position="1"/>
        <end position="11"/>
    </location>
</feature>
<evidence type="ECO:0000256" key="2">
    <source>
        <dbReference type="ARBA" id="ARBA00023136"/>
    </source>
</evidence>
<keyword evidence="4" id="KW-0812">Transmembrane</keyword>
<comment type="similarity">
    <text evidence="1">Belongs to the GerABKA family.</text>
</comment>
<keyword evidence="6" id="KW-1185">Reference proteome</keyword>
<feature type="transmembrane region" description="Helical" evidence="4">
    <location>
        <begin position="339"/>
        <end position="361"/>
    </location>
</feature>
<feature type="transmembrane region" description="Helical" evidence="4">
    <location>
        <begin position="432"/>
        <end position="450"/>
    </location>
</feature>
<dbReference type="PANTHER" id="PTHR22550:SF5">
    <property type="entry name" value="LEUCINE ZIPPER PROTEIN 4"/>
    <property type="match status" value="1"/>
</dbReference>
<gene>
    <name evidence="5" type="primary">yfkQ</name>
    <name evidence="5" type="ORF">GCM10010885_06310</name>
</gene>
<dbReference type="RefSeq" id="WP_188881106.1">
    <property type="nucleotide sequence ID" value="NZ_BMOY01000006.1"/>
</dbReference>
<dbReference type="Pfam" id="PF03323">
    <property type="entry name" value="GerA"/>
    <property type="match status" value="1"/>
</dbReference>
<evidence type="ECO:0000313" key="6">
    <source>
        <dbReference type="Proteomes" id="UP000637695"/>
    </source>
</evidence>
<dbReference type="EMBL" id="BMOY01000006">
    <property type="protein sequence ID" value="GGI99759.1"/>
    <property type="molecule type" value="Genomic_DNA"/>
</dbReference>
<protein>
    <submittedName>
        <fullName evidence="5">Membrane protein YfkQ</fullName>
    </submittedName>
</protein>
<dbReference type="PIRSF" id="PIRSF005690">
    <property type="entry name" value="GerBA"/>
    <property type="match status" value="1"/>
</dbReference>
<accession>A0A917K6I4</accession>
<dbReference type="AlphaFoldDB" id="A0A917K6I4"/>
<keyword evidence="2 4" id="KW-0472">Membrane</keyword>
<reference evidence="5" key="2">
    <citation type="submission" date="2020-09" db="EMBL/GenBank/DDBJ databases">
        <authorList>
            <person name="Sun Q."/>
            <person name="Ohkuma M."/>
        </authorList>
    </citation>
    <scope>NUCLEOTIDE SEQUENCE</scope>
    <source>
        <strain evidence="5">JCM 18487</strain>
    </source>
</reference>
<organism evidence="5 6">
    <name type="scientific">Alicyclobacillus cellulosilyticus</name>
    <dbReference type="NCBI Taxonomy" id="1003997"/>
    <lineage>
        <taxon>Bacteria</taxon>
        <taxon>Bacillati</taxon>
        <taxon>Bacillota</taxon>
        <taxon>Bacilli</taxon>
        <taxon>Bacillales</taxon>
        <taxon>Alicyclobacillaceae</taxon>
        <taxon>Alicyclobacillus</taxon>
    </lineage>
</organism>
<feature type="region of interest" description="Disordered" evidence="3">
    <location>
        <begin position="1"/>
        <end position="53"/>
    </location>
</feature>
<dbReference type="PANTHER" id="PTHR22550">
    <property type="entry name" value="SPORE GERMINATION PROTEIN"/>
    <property type="match status" value="1"/>
</dbReference>
<feature type="transmembrane region" description="Helical" evidence="4">
    <location>
        <begin position="462"/>
        <end position="487"/>
    </location>
</feature>
<dbReference type="GO" id="GO:0016020">
    <property type="term" value="C:membrane"/>
    <property type="evidence" value="ECO:0007669"/>
    <property type="project" value="InterPro"/>
</dbReference>